<name>A0ABY3MKA0_AERVE</name>
<feature type="transmembrane region" description="Helical" evidence="1">
    <location>
        <begin position="89"/>
        <end position="108"/>
    </location>
</feature>
<evidence type="ECO:0000313" key="4">
    <source>
        <dbReference type="Proteomes" id="UP000323129"/>
    </source>
</evidence>
<feature type="transmembrane region" description="Helical" evidence="1">
    <location>
        <begin position="142"/>
        <end position="173"/>
    </location>
</feature>
<sequence length="334" mass="36669">MSDLTLWQALQQANLVEGDLPRDTQPHWASRFMLGLVGWLAALFLLFFLFLTFEQLAREANNALLLGAVLLAGAFAINRSQRGDLWDQFVLALSLAADAWLLYGLFEYIDLHQTLLWFGLALLSLTIAVLFEHWLVRLFHSVAAALLLTLALACLGLQLLALPLVMAAIIFCWLRAERDPHRHQIYHAITLGLALSLLVLGRLHHPLWDGGSSMLDELGLSRLPLWLNPLLCAALLLAVMVKLKLPLLFGLPLVLISAIIPGMGAGVLVLILGFYAGSLGLMTLSALLLLGYGSLYYYDLGLTLMTKSWLLLGAGIVLLGARPLLNTLAARRNP</sequence>
<feature type="transmembrane region" description="Helical" evidence="1">
    <location>
        <begin position="253"/>
        <end position="275"/>
    </location>
</feature>
<reference evidence="3 4" key="1">
    <citation type="submission" date="2017-08" db="EMBL/GenBank/DDBJ databases">
        <title>Aeromonas veronii bv sobria strain NS22 whole genome sequencing.</title>
        <authorList>
            <person name="Katharios P."/>
            <person name="Ha V.Q."/>
            <person name="Smyrli M."/>
        </authorList>
    </citation>
    <scope>NUCLEOTIDE SEQUENCE [LARGE SCALE GENOMIC DNA]</scope>
    <source>
        <strain evidence="3 4">NS22</strain>
    </source>
</reference>
<dbReference type="EMBL" id="NQMC01000037">
    <property type="protein sequence ID" value="TYD43587.1"/>
    <property type="molecule type" value="Genomic_DNA"/>
</dbReference>
<dbReference type="InterPro" id="IPR025513">
    <property type="entry name" value="DUF4401"/>
</dbReference>
<keyword evidence="1" id="KW-1133">Transmembrane helix</keyword>
<protein>
    <recommendedName>
        <fullName evidence="2">DUF4401 domain-containing protein</fullName>
    </recommendedName>
</protein>
<keyword evidence="1" id="KW-0472">Membrane</keyword>
<keyword evidence="1" id="KW-0812">Transmembrane</keyword>
<evidence type="ECO:0000256" key="1">
    <source>
        <dbReference type="SAM" id="Phobius"/>
    </source>
</evidence>
<feature type="transmembrane region" description="Helical" evidence="1">
    <location>
        <begin position="185"/>
        <end position="203"/>
    </location>
</feature>
<evidence type="ECO:0000259" key="2">
    <source>
        <dbReference type="Pfam" id="PF14351"/>
    </source>
</evidence>
<comment type="caution">
    <text evidence="3">The sequence shown here is derived from an EMBL/GenBank/DDBJ whole genome shotgun (WGS) entry which is preliminary data.</text>
</comment>
<proteinExistence type="predicted"/>
<gene>
    <name evidence="3" type="ORF">CJF24_13585</name>
</gene>
<dbReference type="RefSeq" id="WP_115544834.1">
    <property type="nucleotide sequence ID" value="NZ_NMUR01000035.1"/>
</dbReference>
<feature type="transmembrane region" description="Helical" evidence="1">
    <location>
        <begin position="32"/>
        <end position="53"/>
    </location>
</feature>
<dbReference type="Pfam" id="PF14351">
    <property type="entry name" value="DUF4401"/>
    <property type="match status" value="1"/>
</dbReference>
<feature type="transmembrane region" description="Helical" evidence="1">
    <location>
        <begin position="115"/>
        <end position="136"/>
    </location>
</feature>
<accession>A0ABY3MKA0</accession>
<keyword evidence="4" id="KW-1185">Reference proteome</keyword>
<dbReference type="Proteomes" id="UP000323129">
    <property type="component" value="Unassembled WGS sequence"/>
</dbReference>
<feature type="transmembrane region" description="Helical" evidence="1">
    <location>
        <begin position="310"/>
        <end position="329"/>
    </location>
</feature>
<organism evidence="3 4">
    <name type="scientific">Aeromonas veronii</name>
    <dbReference type="NCBI Taxonomy" id="654"/>
    <lineage>
        <taxon>Bacteria</taxon>
        <taxon>Pseudomonadati</taxon>
        <taxon>Pseudomonadota</taxon>
        <taxon>Gammaproteobacteria</taxon>
        <taxon>Aeromonadales</taxon>
        <taxon>Aeromonadaceae</taxon>
        <taxon>Aeromonas</taxon>
    </lineage>
</organism>
<feature type="domain" description="DUF4401" evidence="2">
    <location>
        <begin position="27"/>
        <end position="326"/>
    </location>
</feature>
<feature type="transmembrane region" description="Helical" evidence="1">
    <location>
        <begin position="60"/>
        <end position="77"/>
    </location>
</feature>
<feature type="transmembrane region" description="Helical" evidence="1">
    <location>
        <begin position="223"/>
        <end position="241"/>
    </location>
</feature>
<evidence type="ECO:0000313" key="3">
    <source>
        <dbReference type="EMBL" id="TYD43587.1"/>
    </source>
</evidence>
<feature type="transmembrane region" description="Helical" evidence="1">
    <location>
        <begin position="281"/>
        <end position="298"/>
    </location>
</feature>